<keyword evidence="11" id="KW-0521">NADP</keyword>
<feature type="binding site" evidence="11 12">
    <location>
        <position position="191"/>
    </location>
    <ligand>
        <name>Mg(2+)</name>
        <dbReference type="ChEBI" id="CHEBI:18420"/>
        <label>1</label>
    </ligand>
</feature>
<dbReference type="InterPro" id="IPR013116">
    <property type="entry name" value="KARI_N"/>
</dbReference>
<evidence type="ECO:0000256" key="10">
    <source>
        <dbReference type="ARBA" id="ARBA00049021"/>
    </source>
</evidence>
<evidence type="ECO:0000256" key="5">
    <source>
        <dbReference type="ARBA" id="ARBA00022605"/>
    </source>
</evidence>
<evidence type="ECO:0000256" key="11">
    <source>
        <dbReference type="HAMAP-Rule" id="MF_00435"/>
    </source>
</evidence>
<reference evidence="15 16" key="1">
    <citation type="submission" date="2017-11" db="EMBL/GenBank/DDBJ databases">
        <title>The genome sequence of Candidatus Carsonella ruddii from the psyllid Bactericera trigonica.</title>
        <authorList>
            <person name="Katsir L."/>
            <person name="Zhepu R."/>
            <person name="Piasezky A."/>
            <person name="Jong J."/>
            <person name="Sela N."/>
            <person name="Freilich S."/>
            <person name="Bahar O."/>
        </authorList>
    </citation>
    <scope>NUCLEOTIDE SEQUENCE [LARGE SCALE GENOMIC DNA]</scope>
    <source>
        <strain evidence="15 16">BT</strain>
    </source>
</reference>
<dbReference type="GO" id="GO:0009097">
    <property type="term" value="P:isoleucine biosynthetic process"/>
    <property type="evidence" value="ECO:0007669"/>
    <property type="project" value="UniProtKB-UniRule"/>
</dbReference>
<evidence type="ECO:0000256" key="2">
    <source>
        <dbReference type="ARBA" id="ARBA00004864"/>
    </source>
</evidence>
<dbReference type="SUPFAM" id="SSF48179">
    <property type="entry name" value="6-phosphogluconate dehydrogenase C-terminal domain-like"/>
    <property type="match status" value="1"/>
</dbReference>
<feature type="binding site" evidence="11">
    <location>
        <position position="134"/>
    </location>
    <ligand>
        <name>NADP(+)</name>
        <dbReference type="ChEBI" id="CHEBI:58349"/>
    </ligand>
</feature>
<evidence type="ECO:0000256" key="6">
    <source>
        <dbReference type="ARBA" id="ARBA00022723"/>
    </source>
</evidence>
<proteinExistence type="inferred from homology"/>
<dbReference type="GO" id="GO:0004455">
    <property type="term" value="F:ketol-acid reductoisomerase activity"/>
    <property type="evidence" value="ECO:0007669"/>
    <property type="project" value="UniProtKB-UniRule"/>
</dbReference>
<dbReference type="HAMAP" id="MF_00435">
    <property type="entry name" value="IlvC"/>
    <property type="match status" value="1"/>
</dbReference>
<dbReference type="GO" id="GO:0000287">
    <property type="term" value="F:magnesium ion binding"/>
    <property type="evidence" value="ECO:0007669"/>
    <property type="project" value="UniProtKB-UniRule"/>
</dbReference>
<evidence type="ECO:0000256" key="9">
    <source>
        <dbReference type="ARBA" id="ARBA00023304"/>
    </source>
</evidence>
<dbReference type="GO" id="GO:0050661">
    <property type="term" value="F:NADP binding"/>
    <property type="evidence" value="ECO:0007669"/>
    <property type="project" value="InterPro"/>
</dbReference>
<sequence length="334" mass="38325">MKIMFYEKDCNKLLLKNKIITVIGYGSQGHAQAQNLKDSGIETYVCLKNNSKKIEKAKKDGFKVIDIKEALLKSDILVILIPDEDQRDLYYDYIEKNIKEGTTLIFSHGFNIHYKQIIPKNNLNIILVAPKAPGHTVRSTFCEGSGVPSLIAIYQDYNKESLNIALSYSMCIGSGRVGIISTSFKEETETDLFGEQSVLCGGVSSLIICGFETLVEAGYSPDLSYFECLHEMKLIVDLIYEGGIKNMRYSISNTAEYGDYYVMNEYYYNILKKKMKKILKNIQNGNFSKNFILDKKSNFIKLNLFRDYYKNHLIENVGDNIRKMFNWKHKKIIN</sequence>
<evidence type="ECO:0000313" key="16">
    <source>
        <dbReference type="Proteomes" id="UP000230531"/>
    </source>
</evidence>
<accession>A0A2K8K5P2</accession>
<feature type="binding site" evidence="11 12">
    <location>
        <position position="252"/>
    </location>
    <ligand>
        <name>substrate</name>
    </ligand>
</feature>
<dbReference type="AlphaFoldDB" id="A0A2K8K5P2"/>
<dbReference type="Gene3D" id="6.10.240.10">
    <property type="match status" value="1"/>
</dbReference>
<feature type="binding site" evidence="11 12">
    <location>
        <position position="191"/>
    </location>
    <ligand>
        <name>Mg(2+)</name>
        <dbReference type="ChEBI" id="CHEBI:18420"/>
        <label>2</label>
    </ligand>
</feature>
<keyword evidence="9 11" id="KW-0100">Branched-chain amino acid biosynthesis</keyword>
<evidence type="ECO:0000256" key="12">
    <source>
        <dbReference type="PROSITE-ProRule" id="PRU01198"/>
    </source>
</evidence>
<gene>
    <name evidence="11" type="primary">ilvC</name>
    <name evidence="15" type="ORF">CUN91_00185</name>
</gene>
<name>A0A2K8K5P2_CARRU</name>
<evidence type="ECO:0000256" key="4">
    <source>
        <dbReference type="ARBA" id="ARBA00010318"/>
    </source>
</evidence>
<comment type="similarity">
    <text evidence="4 11 12">Belongs to the ketol-acid reductoisomerase family.</text>
</comment>
<comment type="catalytic activity">
    <reaction evidence="11">
        <text>(2R,3R)-2,3-dihydroxy-3-methylpentanoate + NADP(+) = (S)-2-ethyl-2-hydroxy-3-oxobutanoate + NADPH + H(+)</text>
        <dbReference type="Rhea" id="RHEA:13493"/>
        <dbReference type="ChEBI" id="CHEBI:15378"/>
        <dbReference type="ChEBI" id="CHEBI:49256"/>
        <dbReference type="ChEBI" id="CHEBI:49258"/>
        <dbReference type="ChEBI" id="CHEBI:57783"/>
        <dbReference type="ChEBI" id="CHEBI:58349"/>
        <dbReference type="EC" id="1.1.1.86"/>
    </reaction>
</comment>
<dbReference type="EMBL" id="CP024798">
    <property type="protein sequence ID" value="ATX33374.1"/>
    <property type="molecule type" value="Genomic_DNA"/>
</dbReference>
<evidence type="ECO:0000256" key="3">
    <source>
        <dbReference type="ARBA" id="ARBA00004885"/>
    </source>
</evidence>
<feature type="domain" description="KARI C-terminal knotted" evidence="14">
    <location>
        <begin position="183"/>
        <end position="328"/>
    </location>
</feature>
<dbReference type="SUPFAM" id="SSF51735">
    <property type="entry name" value="NAD(P)-binding Rossmann-fold domains"/>
    <property type="match status" value="1"/>
</dbReference>
<keyword evidence="15" id="KW-0413">Isomerase</keyword>
<evidence type="ECO:0000256" key="1">
    <source>
        <dbReference type="ARBA" id="ARBA00002172"/>
    </source>
</evidence>
<comment type="cofactor">
    <cofactor evidence="11">
        <name>Mg(2+)</name>
        <dbReference type="ChEBI" id="CHEBI:18420"/>
    </cofactor>
    <text evidence="11">Binds 2 magnesium ions per subunit.</text>
</comment>
<dbReference type="OrthoDB" id="9804088at2"/>
<dbReference type="NCBIfam" id="TIGR00465">
    <property type="entry name" value="ilvC"/>
    <property type="match status" value="1"/>
</dbReference>
<dbReference type="PANTHER" id="PTHR21371">
    <property type="entry name" value="KETOL-ACID REDUCTOISOMERASE, MITOCHONDRIAL"/>
    <property type="match status" value="1"/>
</dbReference>
<dbReference type="EC" id="1.1.1.86" evidence="11"/>
<dbReference type="GO" id="GO:0009099">
    <property type="term" value="P:L-valine biosynthetic process"/>
    <property type="evidence" value="ECO:0007669"/>
    <property type="project" value="UniProtKB-UniRule"/>
</dbReference>
<dbReference type="GO" id="GO:0016853">
    <property type="term" value="F:isomerase activity"/>
    <property type="evidence" value="ECO:0007669"/>
    <property type="project" value="UniProtKB-KW"/>
</dbReference>
<keyword evidence="5 11" id="KW-0028">Amino-acid biosynthesis</keyword>
<dbReference type="PROSITE" id="PS51851">
    <property type="entry name" value="KARI_C"/>
    <property type="match status" value="1"/>
</dbReference>
<evidence type="ECO:0000256" key="7">
    <source>
        <dbReference type="ARBA" id="ARBA00022842"/>
    </source>
</evidence>
<dbReference type="NCBIfam" id="NF004017">
    <property type="entry name" value="PRK05479.1"/>
    <property type="match status" value="1"/>
</dbReference>
<dbReference type="PANTHER" id="PTHR21371:SF1">
    <property type="entry name" value="KETOL-ACID REDUCTOISOMERASE, MITOCHONDRIAL"/>
    <property type="match status" value="1"/>
</dbReference>
<dbReference type="PROSITE" id="PS51850">
    <property type="entry name" value="KARI_N"/>
    <property type="match status" value="1"/>
</dbReference>
<dbReference type="InterPro" id="IPR014359">
    <property type="entry name" value="KARI_prok"/>
</dbReference>
<comment type="caution">
    <text evidence="11">Lacks conserved residue(s) required for the propagation of feature annotation.</text>
</comment>
<dbReference type="UniPathway" id="UPA00049">
    <property type="reaction ID" value="UER00060"/>
</dbReference>
<evidence type="ECO:0000313" key="15">
    <source>
        <dbReference type="EMBL" id="ATX33374.1"/>
    </source>
</evidence>
<dbReference type="Gene3D" id="3.40.50.720">
    <property type="entry name" value="NAD(P)-binding Rossmann-like Domain"/>
    <property type="match status" value="1"/>
</dbReference>
<evidence type="ECO:0000259" key="13">
    <source>
        <dbReference type="PROSITE" id="PS51850"/>
    </source>
</evidence>
<dbReference type="Pfam" id="PF07991">
    <property type="entry name" value="KARI_N"/>
    <property type="match status" value="1"/>
</dbReference>
<dbReference type="Pfam" id="PF01450">
    <property type="entry name" value="KARI_C"/>
    <property type="match status" value="1"/>
</dbReference>
<dbReference type="InterPro" id="IPR000506">
    <property type="entry name" value="KARI_C"/>
</dbReference>
<feature type="binding site" evidence="11 12">
    <location>
        <position position="227"/>
    </location>
    <ligand>
        <name>Mg(2+)</name>
        <dbReference type="ChEBI" id="CHEBI:18420"/>
        <label>2</label>
    </ligand>
</feature>
<dbReference type="PIRSF" id="PIRSF000116">
    <property type="entry name" value="IlvC_gammaproteo"/>
    <property type="match status" value="1"/>
</dbReference>
<comment type="pathway">
    <text evidence="2 11">Amino-acid biosynthesis; L-valine biosynthesis; L-valine from pyruvate: step 2/4.</text>
</comment>
<comment type="pathway">
    <text evidence="3 11">Amino-acid biosynthesis; L-isoleucine biosynthesis; L-isoleucine from 2-oxobutanoate: step 2/4.</text>
</comment>
<feature type="binding site" evidence="11">
    <location>
        <position position="51"/>
    </location>
    <ligand>
        <name>NADP(+)</name>
        <dbReference type="ChEBI" id="CHEBI:58349"/>
    </ligand>
</feature>
<keyword evidence="7 11" id="KW-0460">Magnesium</keyword>
<feature type="active site" evidence="11">
    <location>
        <position position="108"/>
    </location>
</feature>
<dbReference type="InterPro" id="IPR008927">
    <property type="entry name" value="6-PGluconate_DH-like_C_sf"/>
</dbReference>
<feature type="binding site" evidence="11 12">
    <location>
        <position position="195"/>
    </location>
    <ligand>
        <name>Mg(2+)</name>
        <dbReference type="ChEBI" id="CHEBI:18420"/>
        <label>1</label>
    </ligand>
</feature>
<dbReference type="InterPro" id="IPR036291">
    <property type="entry name" value="NAD(P)-bd_dom_sf"/>
</dbReference>
<keyword evidence="8 11" id="KW-0560">Oxidoreductase</keyword>
<dbReference type="UniPathway" id="UPA00047">
    <property type="reaction ID" value="UER00056"/>
</dbReference>
<feature type="domain" description="KARI N-terminal Rossmann" evidence="13">
    <location>
        <begin position="1"/>
        <end position="182"/>
    </location>
</feature>
<dbReference type="GO" id="GO:0005829">
    <property type="term" value="C:cytosol"/>
    <property type="evidence" value="ECO:0007669"/>
    <property type="project" value="TreeGrafter"/>
</dbReference>
<keyword evidence="6 11" id="KW-0479">Metal-binding</keyword>
<feature type="binding site" evidence="11">
    <location>
        <position position="48"/>
    </location>
    <ligand>
        <name>NADP(+)</name>
        <dbReference type="ChEBI" id="CHEBI:58349"/>
    </ligand>
</feature>
<comment type="catalytic activity">
    <reaction evidence="10 11">
        <text>(2R)-2,3-dihydroxy-3-methylbutanoate + NADP(+) = (2S)-2-acetolactate + NADPH + H(+)</text>
        <dbReference type="Rhea" id="RHEA:22068"/>
        <dbReference type="ChEBI" id="CHEBI:15378"/>
        <dbReference type="ChEBI" id="CHEBI:49072"/>
        <dbReference type="ChEBI" id="CHEBI:57783"/>
        <dbReference type="ChEBI" id="CHEBI:58349"/>
        <dbReference type="ChEBI" id="CHEBI:58476"/>
        <dbReference type="EC" id="1.1.1.86"/>
    </reaction>
</comment>
<feature type="binding site" evidence="11">
    <location>
        <begin position="25"/>
        <end position="28"/>
    </location>
    <ligand>
        <name>NADP(+)</name>
        <dbReference type="ChEBI" id="CHEBI:58349"/>
    </ligand>
</feature>
<comment type="function">
    <text evidence="1 11">Involved in the biosynthesis of branched-chain amino acids (BCAA). Catalyzes an alkyl-migration followed by a ketol-acid reduction of (S)-2-acetolactate (S2AL) to yield (R)-2,3-dihydroxy-isovalerate. In the isomerase reaction, S2AL is rearranged via a Mg-dependent methyl migration to produce 3-hydroxy-3-methyl-2-ketobutyrate (HMKB). In the reductase reaction, this 2-ketoacid undergoes a metal-dependent reduction by NADPH to yield (R)-2,3-dihydroxy-isovalerate.</text>
</comment>
<feature type="binding site" evidence="11 12">
    <location>
        <position position="231"/>
    </location>
    <ligand>
        <name>Mg(2+)</name>
        <dbReference type="ChEBI" id="CHEBI:18420"/>
        <label>2</label>
    </ligand>
</feature>
<evidence type="ECO:0000256" key="8">
    <source>
        <dbReference type="ARBA" id="ARBA00023002"/>
    </source>
</evidence>
<organism evidence="15 16">
    <name type="scientific">Carsonella ruddii</name>
    <dbReference type="NCBI Taxonomy" id="114186"/>
    <lineage>
        <taxon>Bacteria</taxon>
        <taxon>Pseudomonadati</taxon>
        <taxon>Pseudomonadota</taxon>
        <taxon>Gammaproteobacteria</taxon>
        <taxon>Oceanospirillales</taxon>
        <taxon>Halomonadaceae</taxon>
        <taxon>Zymobacter group</taxon>
        <taxon>Candidatus Carsonella</taxon>
    </lineage>
</organism>
<dbReference type="InterPro" id="IPR013023">
    <property type="entry name" value="KARI"/>
</dbReference>
<dbReference type="Proteomes" id="UP000230531">
    <property type="component" value="Chromosome"/>
</dbReference>
<protein>
    <recommendedName>
        <fullName evidence="11">Ketol-acid reductoisomerase (NADP(+))</fullName>
        <shortName evidence="11">KARI</shortName>
        <ecNumber evidence="11">1.1.1.86</ecNumber>
    </recommendedName>
    <alternativeName>
        <fullName evidence="11">Acetohydroxy-acid isomeroreductase</fullName>
        <shortName evidence="11">AHIR</shortName>
    </alternativeName>
    <alternativeName>
        <fullName evidence="11">Alpha-keto-beta-hydroxylacyl reductoisomerase</fullName>
    </alternativeName>
</protein>
<evidence type="ECO:0000259" key="14">
    <source>
        <dbReference type="PROSITE" id="PS51851"/>
    </source>
</evidence>